<keyword evidence="4" id="KW-0206">Cytoskeleton</keyword>
<evidence type="ECO:0000256" key="4">
    <source>
        <dbReference type="ARBA" id="ARBA00023212"/>
    </source>
</evidence>
<dbReference type="Proteomes" id="UP001221898">
    <property type="component" value="Unassembled WGS sequence"/>
</dbReference>
<evidence type="ECO:0000256" key="3">
    <source>
        <dbReference type="ARBA" id="ARBA00022490"/>
    </source>
</evidence>
<gene>
    <name evidence="7" type="ORF">AAFF_G00343590</name>
</gene>
<protein>
    <submittedName>
        <fullName evidence="7">Uncharacterized protein</fullName>
    </submittedName>
</protein>
<dbReference type="EMBL" id="JAINUG010000055">
    <property type="protein sequence ID" value="KAJ8404009.1"/>
    <property type="molecule type" value="Genomic_DNA"/>
</dbReference>
<dbReference type="AlphaFoldDB" id="A0AAD7WPW9"/>
<accession>A0AAD7WPW9</accession>
<evidence type="ECO:0000256" key="5">
    <source>
        <dbReference type="ARBA" id="ARBA00023273"/>
    </source>
</evidence>
<dbReference type="GO" id="GO:0007288">
    <property type="term" value="P:sperm axoneme assembly"/>
    <property type="evidence" value="ECO:0007669"/>
    <property type="project" value="TreeGrafter"/>
</dbReference>
<feature type="compositionally biased region" description="Polar residues" evidence="6">
    <location>
        <begin position="312"/>
        <end position="321"/>
    </location>
</feature>
<proteinExistence type="predicted"/>
<evidence type="ECO:0000256" key="2">
    <source>
        <dbReference type="ARBA" id="ARBA00004316"/>
    </source>
</evidence>
<dbReference type="GO" id="GO:0005737">
    <property type="term" value="C:cytoplasm"/>
    <property type="evidence" value="ECO:0007669"/>
    <property type="project" value="TreeGrafter"/>
</dbReference>
<name>A0AAD7WPW9_9TELE</name>
<dbReference type="PANTHER" id="PTHR14871">
    <property type="entry name" value="DYNEIN REGULATORY COMPLEX PROTEIN 9"/>
    <property type="match status" value="1"/>
</dbReference>
<keyword evidence="3" id="KW-0963">Cytoplasm</keyword>
<comment type="caution">
    <text evidence="7">The sequence shown here is derived from an EMBL/GenBank/DDBJ whole genome shotgun (WGS) entry which is preliminary data.</text>
</comment>
<sequence length="321" mass="37695">MERKNNDKAKEDKLLDRRWQRRDWCVERIGLSMVLQDCADQMAVLGHIAQCISKGLAQGNEKLHEIQSKSQVELCRVSEAAREERRVHMELRRALENKPLIPDVLLEVERDRRFLALVIKNVLEELQEADTFYSLLAAVEDEKRKKAHYHDMIWREEQSQQQIVDHQCRLCEISREYVDGVEECQQATAQLCSQLQEMHAKAIMESDYTRGISQLKVQQGQEHNVHQENMLGAVLHALQDRLAEERFIHAEMEYFLVTQLMKKEKRLERWMKSSEVDLERVQMAIDVLKNTKELERLQELRVAAGEEGSQEEAPQQKPQDE</sequence>
<keyword evidence="8" id="KW-1185">Reference proteome</keyword>
<dbReference type="InterPro" id="IPR042618">
    <property type="entry name" value="IQCG"/>
</dbReference>
<feature type="region of interest" description="Disordered" evidence="6">
    <location>
        <begin position="301"/>
        <end position="321"/>
    </location>
</feature>
<keyword evidence="5" id="KW-0966">Cell projection</keyword>
<evidence type="ECO:0000256" key="1">
    <source>
        <dbReference type="ARBA" id="ARBA00004245"/>
    </source>
</evidence>
<reference evidence="7" key="1">
    <citation type="journal article" date="2023" name="Science">
        <title>Genome structures resolve the early diversification of teleost fishes.</title>
        <authorList>
            <person name="Parey E."/>
            <person name="Louis A."/>
            <person name="Montfort J."/>
            <person name="Bouchez O."/>
            <person name="Roques C."/>
            <person name="Iampietro C."/>
            <person name="Lluch J."/>
            <person name="Castinel A."/>
            <person name="Donnadieu C."/>
            <person name="Desvignes T."/>
            <person name="Floi Bucao C."/>
            <person name="Jouanno E."/>
            <person name="Wen M."/>
            <person name="Mejri S."/>
            <person name="Dirks R."/>
            <person name="Jansen H."/>
            <person name="Henkel C."/>
            <person name="Chen W.J."/>
            <person name="Zahm M."/>
            <person name="Cabau C."/>
            <person name="Klopp C."/>
            <person name="Thompson A.W."/>
            <person name="Robinson-Rechavi M."/>
            <person name="Braasch I."/>
            <person name="Lecointre G."/>
            <person name="Bobe J."/>
            <person name="Postlethwait J.H."/>
            <person name="Berthelot C."/>
            <person name="Roest Crollius H."/>
            <person name="Guiguen Y."/>
        </authorList>
    </citation>
    <scope>NUCLEOTIDE SEQUENCE</scope>
    <source>
        <strain evidence="7">NC1722</strain>
    </source>
</reference>
<evidence type="ECO:0000313" key="8">
    <source>
        <dbReference type="Proteomes" id="UP001221898"/>
    </source>
</evidence>
<dbReference type="GO" id="GO:0005856">
    <property type="term" value="C:cytoskeleton"/>
    <property type="evidence" value="ECO:0007669"/>
    <property type="project" value="UniProtKB-SubCell"/>
</dbReference>
<evidence type="ECO:0000313" key="7">
    <source>
        <dbReference type="EMBL" id="KAJ8404009.1"/>
    </source>
</evidence>
<dbReference type="PANTHER" id="PTHR14871:SF1">
    <property type="entry name" value="DYNEIN REGULATORY COMPLEX PROTEIN 9"/>
    <property type="match status" value="1"/>
</dbReference>
<organism evidence="7 8">
    <name type="scientific">Aldrovandia affinis</name>
    <dbReference type="NCBI Taxonomy" id="143900"/>
    <lineage>
        <taxon>Eukaryota</taxon>
        <taxon>Metazoa</taxon>
        <taxon>Chordata</taxon>
        <taxon>Craniata</taxon>
        <taxon>Vertebrata</taxon>
        <taxon>Euteleostomi</taxon>
        <taxon>Actinopterygii</taxon>
        <taxon>Neopterygii</taxon>
        <taxon>Teleostei</taxon>
        <taxon>Notacanthiformes</taxon>
        <taxon>Halosauridae</taxon>
        <taxon>Aldrovandia</taxon>
    </lineage>
</organism>
<evidence type="ECO:0000256" key="6">
    <source>
        <dbReference type="SAM" id="MobiDB-lite"/>
    </source>
</evidence>
<comment type="subcellular location">
    <subcellularLocation>
        <location evidence="2">Cell projection</location>
    </subcellularLocation>
    <subcellularLocation>
        <location evidence="1">Cytoplasm</location>
        <location evidence="1">Cytoskeleton</location>
    </subcellularLocation>
</comment>
<dbReference type="GO" id="GO:0036126">
    <property type="term" value="C:sperm flagellum"/>
    <property type="evidence" value="ECO:0007669"/>
    <property type="project" value="TreeGrafter"/>
</dbReference>